<accession>A0A0F9K4I9</accession>
<gene>
    <name evidence="1" type="ORF">LCGC14_1374150</name>
</gene>
<proteinExistence type="predicted"/>
<sequence length="98" mass="11677">MESKQRLYYTPPTEEQFNELKEKAIEIWNVYDNEFGYVDEKVNSIKDIKNIQDNFMYILAMFDISNQRKLADKLSDETKLAVRERLVDGGNPEYLIDF</sequence>
<organism evidence="1">
    <name type="scientific">marine sediment metagenome</name>
    <dbReference type="NCBI Taxonomy" id="412755"/>
    <lineage>
        <taxon>unclassified sequences</taxon>
        <taxon>metagenomes</taxon>
        <taxon>ecological metagenomes</taxon>
    </lineage>
</organism>
<name>A0A0F9K4I9_9ZZZZ</name>
<dbReference type="AlphaFoldDB" id="A0A0F9K4I9"/>
<comment type="caution">
    <text evidence="1">The sequence shown here is derived from an EMBL/GenBank/DDBJ whole genome shotgun (WGS) entry which is preliminary data.</text>
</comment>
<dbReference type="EMBL" id="LAZR01008708">
    <property type="protein sequence ID" value="KKM77024.1"/>
    <property type="molecule type" value="Genomic_DNA"/>
</dbReference>
<evidence type="ECO:0000313" key="1">
    <source>
        <dbReference type="EMBL" id="KKM77024.1"/>
    </source>
</evidence>
<protein>
    <submittedName>
        <fullName evidence="1">Uncharacterized protein</fullName>
    </submittedName>
</protein>
<reference evidence="1" key="1">
    <citation type="journal article" date="2015" name="Nature">
        <title>Complex archaea that bridge the gap between prokaryotes and eukaryotes.</title>
        <authorList>
            <person name="Spang A."/>
            <person name="Saw J.H."/>
            <person name="Jorgensen S.L."/>
            <person name="Zaremba-Niedzwiedzka K."/>
            <person name="Martijn J."/>
            <person name="Lind A.E."/>
            <person name="van Eijk R."/>
            <person name="Schleper C."/>
            <person name="Guy L."/>
            <person name="Ettema T.J."/>
        </authorList>
    </citation>
    <scope>NUCLEOTIDE SEQUENCE</scope>
</reference>